<reference evidence="5 6" key="1">
    <citation type="submission" date="2018-07" db="EMBL/GenBank/DDBJ databases">
        <title>Genomic Encyclopedia of Type Strains, Phase IV (KMG-IV): sequencing the most valuable type-strain genomes for metagenomic binning, comparative biology and taxonomic classification.</title>
        <authorList>
            <person name="Goeker M."/>
        </authorList>
    </citation>
    <scope>NUCLEOTIDE SEQUENCE [LARGE SCALE GENOMIC DNA]</scope>
    <source>
        <strain evidence="5 6">DSM 27016</strain>
    </source>
</reference>
<sequence length="113" mass="12353">MHEYAVTKSLISIAVQEARKAGASKITDIKLVIGDLSTIVDESVQMYFDIISEGTIANGARLIFKRVPAELCCKACGHRFNKPRQGFTCPLCGHYGVPTGVGKEFYIESIEAE</sequence>
<name>A0A369AVI7_9FIRM</name>
<accession>A0A369AVI7</accession>
<gene>
    <name evidence="4" type="primary">hypA</name>
    <name evidence="5" type="ORF">DFR58_12247</name>
</gene>
<dbReference type="GO" id="GO:0008270">
    <property type="term" value="F:zinc ion binding"/>
    <property type="evidence" value="ECO:0007669"/>
    <property type="project" value="UniProtKB-UniRule"/>
</dbReference>
<dbReference type="Proteomes" id="UP000253034">
    <property type="component" value="Unassembled WGS sequence"/>
</dbReference>
<evidence type="ECO:0000313" key="5">
    <source>
        <dbReference type="EMBL" id="RCX12358.1"/>
    </source>
</evidence>
<organism evidence="5 6">
    <name type="scientific">Anaerobacterium chartisolvens</name>
    <dbReference type="NCBI Taxonomy" id="1297424"/>
    <lineage>
        <taxon>Bacteria</taxon>
        <taxon>Bacillati</taxon>
        <taxon>Bacillota</taxon>
        <taxon>Clostridia</taxon>
        <taxon>Eubacteriales</taxon>
        <taxon>Oscillospiraceae</taxon>
        <taxon>Anaerobacterium</taxon>
    </lineage>
</organism>
<dbReference type="InterPro" id="IPR000688">
    <property type="entry name" value="HypA/HybF"/>
</dbReference>
<feature type="binding site" evidence="4">
    <location>
        <position position="89"/>
    </location>
    <ligand>
        <name>Zn(2+)</name>
        <dbReference type="ChEBI" id="CHEBI:29105"/>
    </ligand>
</feature>
<dbReference type="PANTHER" id="PTHR34535">
    <property type="entry name" value="HYDROGENASE MATURATION FACTOR HYPA"/>
    <property type="match status" value="1"/>
</dbReference>
<evidence type="ECO:0000256" key="3">
    <source>
        <dbReference type="ARBA" id="ARBA00022833"/>
    </source>
</evidence>
<proteinExistence type="inferred from homology"/>
<keyword evidence="3 4" id="KW-0862">Zinc</keyword>
<feature type="binding site" evidence="4">
    <location>
        <position position="76"/>
    </location>
    <ligand>
        <name>Zn(2+)</name>
        <dbReference type="ChEBI" id="CHEBI:29105"/>
    </ligand>
</feature>
<feature type="binding site" evidence="4">
    <location>
        <position position="73"/>
    </location>
    <ligand>
        <name>Zn(2+)</name>
        <dbReference type="ChEBI" id="CHEBI:29105"/>
    </ligand>
</feature>
<feature type="binding site" evidence="4">
    <location>
        <position position="92"/>
    </location>
    <ligand>
        <name>Zn(2+)</name>
        <dbReference type="ChEBI" id="CHEBI:29105"/>
    </ligand>
</feature>
<dbReference type="PIRSF" id="PIRSF004761">
    <property type="entry name" value="Hydrgn_mat_HypA"/>
    <property type="match status" value="1"/>
</dbReference>
<feature type="binding site" evidence="4">
    <location>
        <position position="2"/>
    </location>
    <ligand>
        <name>Ni(2+)</name>
        <dbReference type="ChEBI" id="CHEBI:49786"/>
    </ligand>
</feature>
<dbReference type="Pfam" id="PF01155">
    <property type="entry name" value="HypA"/>
    <property type="match status" value="1"/>
</dbReference>
<evidence type="ECO:0000256" key="4">
    <source>
        <dbReference type="HAMAP-Rule" id="MF_00213"/>
    </source>
</evidence>
<dbReference type="OrthoDB" id="9800361at2"/>
<comment type="function">
    <text evidence="4">Involved in the maturation of [NiFe] hydrogenases. Required for nickel insertion into the metal center of the hydrogenase.</text>
</comment>
<comment type="caution">
    <text evidence="5">The sequence shown here is derived from an EMBL/GenBank/DDBJ whole genome shotgun (WGS) entry which is preliminary data.</text>
</comment>
<comment type="similarity">
    <text evidence="4">Belongs to the HypA/HybF family.</text>
</comment>
<dbReference type="EMBL" id="QPJT01000022">
    <property type="protein sequence ID" value="RCX12358.1"/>
    <property type="molecule type" value="Genomic_DNA"/>
</dbReference>
<keyword evidence="6" id="KW-1185">Reference proteome</keyword>
<keyword evidence="2 4" id="KW-0479">Metal-binding</keyword>
<dbReference type="GO" id="GO:0016151">
    <property type="term" value="F:nickel cation binding"/>
    <property type="evidence" value="ECO:0007669"/>
    <property type="project" value="UniProtKB-UniRule"/>
</dbReference>
<dbReference type="AlphaFoldDB" id="A0A369AVI7"/>
<dbReference type="RefSeq" id="WP_114298976.1">
    <property type="nucleotide sequence ID" value="NZ_QPJT01000022.1"/>
</dbReference>
<evidence type="ECO:0000256" key="1">
    <source>
        <dbReference type="ARBA" id="ARBA00022596"/>
    </source>
</evidence>
<dbReference type="HAMAP" id="MF_00213">
    <property type="entry name" value="HypA_HybF"/>
    <property type="match status" value="1"/>
</dbReference>
<keyword evidence="1 4" id="KW-0533">Nickel</keyword>
<protein>
    <recommendedName>
        <fullName evidence="4">Hydrogenase maturation factor HypA</fullName>
    </recommendedName>
</protein>
<evidence type="ECO:0000256" key="2">
    <source>
        <dbReference type="ARBA" id="ARBA00022723"/>
    </source>
</evidence>
<dbReference type="GO" id="GO:0051604">
    <property type="term" value="P:protein maturation"/>
    <property type="evidence" value="ECO:0007669"/>
    <property type="project" value="InterPro"/>
</dbReference>
<dbReference type="Gene3D" id="3.30.2320.80">
    <property type="match status" value="1"/>
</dbReference>
<dbReference type="PANTHER" id="PTHR34535:SF3">
    <property type="entry name" value="HYDROGENASE MATURATION FACTOR HYPA"/>
    <property type="match status" value="1"/>
</dbReference>
<dbReference type="NCBIfam" id="TIGR00100">
    <property type="entry name" value="hypA"/>
    <property type="match status" value="1"/>
</dbReference>
<evidence type="ECO:0000313" key="6">
    <source>
        <dbReference type="Proteomes" id="UP000253034"/>
    </source>
</evidence>